<reference evidence="1 2" key="1">
    <citation type="submission" date="2017-03" db="EMBL/GenBank/DDBJ databases">
        <authorList>
            <person name="Afonso C.L."/>
            <person name="Miller P.J."/>
            <person name="Scott M.A."/>
            <person name="Spackman E."/>
            <person name="Goraichik I."/>
            <person name="Dimitrov K.M."/>
            <person name="Suarez D.L."/>
            <person name="Swayne D.E."/>
        </authorList>
    </citation>
    <scope>NUCLEOTIDE SEQUENCE [LARGE SCALE GENOMIC DNA]</scope>
    <source>
        <strain evidence="1 2">CECT 8110</strain>
    </source>
</reference>
<dbReference type="RefSeq" id="WP_254903791.1">
    <property type="nucleotide sequence ID" value="NZ_FWFU01000002.1"/>
</dbReference>
<dbReference type="GO" id="GO:0005886">
    <property type="term" value="C:plasma membrane"/>
    <property type="evidence" value="ECO:0007669"/>
    <property type="project" value="InterPro"/>
</dbReference>
<accession>A0A1X6Z3R4</accession>
<dbReference type="Pfam" id="PF06835">
    <property type="entry name" value="LptC"/>
    <property type="match status" value="1"/>
</dbReference>
<dbReference type="NCBIfam" id="TIGR04409">
    <property type="entry name" value="LptC_YrbK"/>
    <property type="match status" value="1"/>
</dbReference>
<organism evidence="1 2">
    <name type="scientific">Roseovarius halotolerans</name>
    <dbReference type="NCBI Taxonomy" id="505353"/>
    <lineage>
        <taxon>Bacteria</taxon>
        <taxon>Pseudomonadati</taxon>
        <taxon>Pseudomonadota</taxon>
        <taxon>Alphaproteobacteria</taxon>
        <taxon>Rhodobacterales</taxon>
        <taxon>Roseobacteraceae</taxon>
        <taxon>Roseovarius</taxon>
    </lineage>
</organism>
<proteinExistence type="predicted"/>
<keyword evidence="2" id="KW-1185">Reference proteome</keyword>
<dbReference type="InterPro" id="IPR026265">
    <property type="entry name" value="LptC"/>
</dbReference>
<gene>
    <name evidence="1" type="ORF">ROH8110_02137</name>
</gene>
<dbReference type="EMBL" id="FWFU01000002">
    <property type="protein sequence ID" value="SLN39965.1"/>
    <property type="molecule type" value="Genomic_DNA"/>
</dbReference>
<evidence type="ECO:0000313" key="2">
    <source>
        <dbReference type="Proteomes" id="UP000193207"/>
    </source>
</evidence>
<evidence type="ECO:0000313" key="1">
    <source>
        <dbReference type="EMBL" id="SLN39965.1"/>
    </source>
</evidence>
<dbReference type="InterPro" id="IPR010664">
    <property type="entry name" value="LipoPS_assembly_LptC-rel"/>
</dbReference>
<name>A0A1X6Z3R4_9RHOB</name>
<protein>
    <submittedName>
        <fullName evidence="1">Lipopolysaccharide-assembly, LptC-related</fullName>
    </submittedName>
</protein>
<dbReference type="AlphaFoldDB" id="A0A1X6Z3R4"/>
<sequence>MKVILPLAALALLSMLFLLSRSIGPTKTIPVAEVGLEQRAQEQGASNATFTGMTDEGDLITLSAQAARPYADDPSRILADVVESRLTLTSGSLIDILSDEADVNQDDSTIKMTGDVRINTSTGFHMTTDVLNTRFDSLYAQTPGPVTGNGPPGDLDAGRMVIAPNDETGDTHLFFTDGVKVIYQPKNAED</sequence>
<dbReference type="GO" id="GO:0015221">
    <property type="term" value="F:lipopolysaccharide transmembrane transporter activity"/>
    <property type="evidence" value="ECO:0007669"/>
    <property type="project" value="InterPro"/>
</dbReference>
<dbReference type="Gene3D" id="2.60.450.10">
    <property type="entry name" value="Lipopolysaccharide (LPS) transport protein A like domain"/>
    <property type="match status" value="1"/>
</dbReference>
<dbReference type="Proteomes" id="UP000193207">
    <property type="component" value="Unassembled WGS sequence"/>
</dbReference>